<dbReference type="InterPro" id="IPR006342">
    <property type="entry name" value="FkbM_mtfrase"/>
</dbReference>
<comment type="caution">
    <text evidence="2">The sequence shown here is derived from an EMBL/GenBank/DDBJ whole genome shotgun (WGS) entry which is preliminary data.</text>
</comment>
<evidence type="ECO:0000259" key="1">
    <source>
        <dbReference type="Pfam" id="PF05050"/>
    </source>
</evidence>
<gene>
    <name evidence="2" type="ORF">EDC22_104180</name>
</gene>
<dbReference type="EMBL" id="SMAK01000004">
    <property type="protein sequence ID" value="TCT11420.1"/>
    <property type="molecule type" value="Genomic_DNA"/>
</dbReference>
<dbReference type="SUPFAM" id="SSF53335">
    <property type="entry name" value="S-adenosyl-L-methionine-dependent methyltransferases"/>
    <property type="match status" value="1"/>
</dbReference>
<protein>
    <submittedName>
        <fullName evidence="2">FkbM family methyltransferase</fullName>
    </submittedName>
</protein>
<evidence type="ECO:0000313" key="2">
    <source>
        <dbReference type="EMBL" id="TCT11420.1"/>
    </source>
</evidence>
<keyword evidence="3" id="KW-1185">Reference proteome</keyword>
<dbReference type="GO" id="GO:0032259">
    <property type="term" value="P:methylation"/>
    <property type="evidence" value="ECO:0007669"/>
    <property type="project" value="UniProtKB-KW"/>
</dbReference>
<feature type="domain" description="Methyltransferase FkbM" evidence="1">
    <location>
        <begin position="12"/>
        <end position="163"/>
    </location>
</feature>
<dbReference type="Proteomes" id="UP000295678">
    <property type="component" value="Unassembled WGS sequence"/>
</dbReference>
<accession>A0A4R3MCV1</accession>
<evidence type="ECO:0000313" key="3">
    <source>
        <dbReference type="Proteomes" id="UP000295678"/>
    </source>
</evidence>
<dbReference type="OrthoDB" id="9814604at2"/>
<proteinExistence type="predicted"/>
<reference evidence="2 3" key="1">
    <citation type="submission" date="2019-03" db="EMBL/GenBank/DDBJ databases">
        <title>Genomic Encyclopedia of Type Strains, Phase IV (KMG-IV): sequencing the most valuable type-strain genomes for metagenomic binning, comparative biology and taxonomic classification.</title>
        <authorList>
            <person name="Goeker M."/>
        </authorList>
    </citation>
    <scope>NUCLEOTIDE SEQUENCE [LARGE SCALE GENOMIC DNA]</scope>
    <source>
        <strain evidence="2 3">DSM 19345</strain>
    </source>
</reference>
<organism evidence="2 3">
    <name type="scientific">Tepidamorphus gemmatus</name>
    <dbReference type="NCBI Taxonomy" id="747076"/>
    <lineage>
        <taxon>Bacteria</taxon>
        <taxon>Pseudomonadati</taxon>
        <taxon>Pseudomonadota</taxon>
        <taxon>Alphaproteobacteria</taxon>
        <taxon>Hyphomicrobiales</taxon>
        <taxon>Tepidamorphaceae</taxon>
        <taxon>Tepidamorphus</taxon>
    </lineage>
</organism>
<sequence>MSWQVQEDLVFDLGLHKGYDAEFYLKKGFRVVGLEAAPDLADLCRTRLAAWGNRLTVVNKALFDRPGETVSFFTVPNKDDWGSLNRNIAEKGTEQSVEITVETVDLTWLFDTFGVPRYIKCDIEGGDLIFREQLLCETRRPRFVSVEMNDGEEAEVLRACGYEVGQIVNQWMHHFRRPPNPPREGTFVPVQFTGEMSGLFGLELDPAKWVPLEKLGEVYHKWKSLRDFDQELAPGWVDLHAARRDDLGQ</sequence>
<dbReference type="Gene3D" id="3.40.50.150">
    <property type="entry name" value="Vaccinia Virus protein VP39"/>
    <property type="match status" value="1"/>
</dbReference>
<dbReference type="Pfam" id="PF05050">
    <property type="entry name" value="Methyltransf_21"/>
    <property type="match status" value="1"/>
</dbReference>
<dbReference type="InterPro" id="IPR029063">
    <property type="entry name" value="SAM-dependent_MTases_sf"/>
</dbReference>
<dbReference type="GO" id="GO:0008168">
    <property type="term" value="F:methyltransferase activity"/>
    <property type="evidence" value="ECO:0007669"/>
    <property type="project" value="UniProtKB-KW"/>
</dbReference>
<keyword evidence="2" id="KW-0489">Methyltransferase</keyword>
<name>A0A4R3MCV1_9HYPH</name>
<dbReference type="RefSeq" id="WP_132806178.1">
    <property type="nucleotide sequence ID" value="NZ_SMAK01000004.1"/>
</dbReference>
<keyword evidence="2" id="KW-0808">Transferase</keyword>
<dbReference type="NCBIfam" id="TIGR01444">
    <property type="entry name" value="fkbM_fam"/>
    <property type="match status" value="1"/>
</dbReference>
<dbReference type="AlphaFoldDB" id="A0A4R3MCV1"/>